<dbReference type="GO" id="GO:0006457">
    <property type="term" value="P:protein folding"/>
    <property type="evidence" value="ECO:0007669"/>
    <property type="project" value="UniProtKB-UniRule"/>
</dbReference>
<feature type="coiled-coil region" evidence="4">
    <location>
        <begin position="26"/>
        <end position="53"/>
    </location>
</feature>
<evidence type="ECO:0000313" key="6">
    <source>
        <dbReference type="Proteomes" id="UP000256970"/>
    </source>
</evidence>
<evidence type="ECO:0000256" key="2">
    <source>
        <dbReference type="ARBA" id="ARBA00023186"/>
    </source>
</evidence>
<dbReference type="GO" id="GO:0007021">
    <property type="term" value="P:tubulin complex assembly"/>
    <property type="evidence" value="ECO:0007669"/>
    <property type="project" value="TreeGrafter"/>
</dbReference>
<evidence type="ECO:0000313" key="5">
    <source>
        <dbReference type="EMBL" id="SZX78837.1"/>
    </source>
</evidence>
<dbReference type="AlphaFoldDB" id="A0A383WN23"/>
<dbReference type="SUPFAM" id="SSF46579">
    <property type="entry name" value="Prefoldin"/>
    <property type="match status" value="1"/>
</dbReference>
<gene>
    <name evidence="5" type="ORF">BQ4739_LOCUS19143</name>
</gene>
<dbReference type="GO" id="GO:0016272">
    <property type="term" value="C:prefoldin complex"/>
    <property type="evidence" value="ECO:0007669"/>
    <property type="project" value="UniProtKB-UniRule"/>
</dbReference>
<dbReference type="Gene3D" id="1.10.287.370">
    <property type="match status" value="1"/>
</dbReference>
<dbReference type="PANTHER" id="PTHR12409">
    <property type="entry name" value="PREFOLDIN SUBUNIT 3"/>
    <property type="match status" value="1"/>
</dbReference>
<sequence>MAASGLQLPPLKAAEFIGDVEQHMRGKVLEEEIVALQERLRGYKQREQQLLLRRARLMQREPEIRTALEAVRGLLTKKDTGEQVQVDFELTEAIYAKAALQDVDSVNLWLGANVMVEYPLEEAEQLLQQQLDVCTGSLEAISKDWEATKNSITITEVSIARVFNWDVEERRKAKAAGGAAGSSSKVAVAH</sequence>
<dbReference type="EMBL" id="FNXT01001343">
    <property type="protein sequence ID" value="SZX78837.1"/>
    <property type="molecule type" value="Genomic_DNA"/>
</dbReference>
<keyword evidence="2 3" id="KW-0143">Chaperone</keyword>
<protein>
    <recommendedName>
        <fullName evidence="3">Prefoldin subunit 3</fullName>
    </recommendedName>
</protein>
<dbReference type="InterPro" id="IPR016655">
    <property type="entry name" value="PFD3"/>
</dbReference>
<keyword evidence="4" id="KW-0175">Coiled coil</keyword>
<reference evidence="5 6" key="1">
    <citation type="submission" date="2016-10" db="EMBL/GenBank/DDBJ databases">
        <authorList>
            <person name="Cai Z."/>
        </authorList>
    </citation>
    <scope>NUCLEOTIDE SEQUENCE [LARGE SCALE GENOMIC DNA]</scope>
</reference>
<dbReference type="PANTHER" id="PTHR12409:SF0">
    <property type="entry name" value="PREFOLDIN SUBUNIT 3"/>
    <property type="match status" value="1"/>
</dbReference>
<organism evidence="5 6">
    <name type="scientific">Tetradesmus obliquus</name>
    <name type="common">Green alga</name>
    <name type="synonym">Acutodesmus obliquus</name>
    <dbReference type="NCBI Taxonomy" id="3088"/>
    <lineage>
        <taxon>Eukaryota</taxon>
        <taxon>Viridiplantae</taxon>
        <taxon>Chlorophyta</taxon>
        <taxon>core chlorophytes</taxon>
        <taxon>Chlorophyceae</taxon>
        <taxon>CS clade</taxon>
        <taxon>Sphaeropleales</taxon>
        <taxon>Scenedesmaceae</taxon>
        <taxon>Tetradesmus</taxon>
    </lineage>
</organism>
<dbReference type="CDD" id="cd23156">
    <property type="entry name" value="Prefoldin_3"/>
    <property type="match status" value="1"/>
</dbReference>
<dbReference type="PIRSF" id="PIRSF016396">
    <property type="entry name" value="Prefoldin_subunit_3"/>
    <property type="match status" value="1"/>
</dbReference>
<name>A0A383WN23_TETOB</name>
<comment type="similarity">
    <text evidence="1 3">Belongs to the prefoldin subunit alpha family.</text>
</comment>
<dbReference type="GO" id="GO:0009409">
    <property type="term" value="P:response to cold"/>
    <property type="evidence" value="ECO:0007669"/>
    <property type="project" value="UniProtKB-ARBA"/>
</dbReference>
<proteinExistence type="inferred from homology"/>
<evidence type="ECO:0000256" key="1">
    <source>
        <dbReference type="ARBA" id="ARBA00010048"/>
    </source>
</evidence>
<comment type="subunit">
    <text evidence="3">Heterohexamer of two PFD-alpha type and four PFD-beta type subunits.</text>
</comment>
<dbReference type="PROSITE" id="PS50096">
    <property type="entry name" value="IQ"/>
    <property type="match status" value="1"/>
</dbReference>
<dbReference type="GO" id="GO:0005737">
    <property type="term" value="C:cytoplasm"/>
    <property type="evidence" value="ECO:0007669"/>
    <property type="project" value="TreeGrafter"/>
</dbReference>
<keyword evidence="6" id="KW-1185">Reference proteome</keyword>
<dbReference type="InterPro" id="IPR009053">
    <property type="entry name" value="Prefoldin"/>
</dbReference>
<dbReference type="GO" id="GO:0015631">
    <property type="term" value="F:tubulin binding"/>
    <property type="evidence" value="ECO:0007669"/>
    <property type="project" value="TreeGrafter"/>
</dbReference>
<evidence type="ECO:0000256" key="3">
    <source>
        <dbReference type="PIRNR" id="PIRNR016396"/>
    </source>
</evidence>
<dbReference type="Proteomes" id="UP000256970">
    <property type="component" value="Unassembled WGS sequence"/>
</dbReference>
<dbReference type="Pfam" id="PF02996">
    <property type="entry name" value="Prefoldin"/>
    <property type="match status" value="1"/>
</dbReference>
<dbReference type="STRING" id="3088.A0A383WN23"/>
<dbReference type="GO" id="GO:0007017">
    <property type="term" value="P:microtubule-based process"/>
    <property type="evidence" value="ECO:0007669"/>
    <property type="project" value="TreeGrafter"/>
</dbReference>
<evidence type="ECO:0000256" key="4">
    <source>
        <dbReference type="SAM" id="Coils"/>
    </source>
</evidence>
<comment type="function">
    <text evidence="3">Binds specifically to cytosolic chaperonin (c-CPN) and transfers target proteins to it. Binds to nascent polypeptide chain and promotes folding in an environment in which there are many competing pathways for nonnative proteins.</text>
</comment>
<dbReference type="InterPro" id="IPR004127">
    <property type="entry name" value="Prefoldin_subunit_alpha"/>
</dbReference>
<accession>A0A383WN23</accession>